<gene>
    <name evidence="1" type="ORF">UFOVP429_4</name>
    <name evidence="2" type="ORF">UFOVP696_9</name>
</gene>
<dbReference type="EMBL" id="LR796484">
    <property type="protein sequence ID" value="CAB4146951.1"/>
    <property type="molecule type" value="Genomic_DNA"/>
</dbReference>
<protein>
    <submittedName>
        <fullName evidence="2">Uncharacterized protein</fullName>
    </submittedName>
</protein>
<dbReference type="EMBL" id="LR796666">
    <property type="protein sequence ID" value="CAB4158111.1"/>
    <property type="molecule type" value="Genomic_DNA"/>
</dbReference>
<evidence type="ECO:0000313" key="2">
    <source>
        <dbReference type="EMBL" id="CAB4158111.1"/>
    </source>
</evidence>
<reference evidence="2" key="1">
    <citation type="submission" date="2020-04" db="EMBL/GenBank/DDBJ databases">
        <authorList>
            <person name="Chiriac C."/>
            <person name="Salcher M."/>
            <person name="Ghai R."/>
            <person name="Kavagutti S V."/>
        </authorList>
    </citation>
    <scope>NUCLEOTIDE SEQUENCE</scope>
</reference>
<evidence type="ECO:0000313" key="1">
    <source>
        <dbReference type="EMBL" id="CAB4146951.1"/>
    </source>
</evidence>
<proteinExistence type="predicted"/>
<sequence length="170" mass="17743">MAAKTGTYTLINNTTLGSTQSAVTFSSIPATYTDLVLVCSLIGTASTSADVQFNGDTGSNYSYTVLDGGSGTASTLRQLNTTRTQLVGWSSNFGLSTSPSPAIMQINDYSNTTTFKPVLVRSTAYGASTSCVDIFSGLWRNTSAINSITINASSFASGSTFELYGIEAAR</sequence>
<name>A0A6J5NL10_9CAUD</name>
<organism evidence="2">
    <name type="scientific">uncultured Caudovirales phage</name>
    <dbReference type="NCBI Taxonomy" id="2100421"/>
    <lineage>
        <taxon>Viruses</taxon>
        <taxon>Duplodnaviria</taxon>
        <taxon>Heunggongvirae</taxon>
        <taxon>Uroviricota</taxon>
        <taxon>Caudoviricetes</taxon>
        <taxon>Peduoviridae</taxon>
        <taxon>Maltschvirus</taxon>
        <taxon>Maltschvirus maltsch</taxon>
    </lineage>
</organism>
<accession>A0A6J5NL10</accession>